<organism evidence="2 3">
    <name type="scientific">Durusdinium trenchii</name>
    <dbReference type="NCBI Taxonomy" id="1381693"/>
    <lineage>
        <taxon>Eukaryota</taxon>
        <taxon>Sar</taxon>
        <taxon>Alveolata</taxon>
        <taxon>Dinophyceae</taxon>
        <taxon>Suessiales</taxon>
        <taxon>Symbiodiniaceae</taxon>
        <taxon>Durusdinium</taxon>
    </lineage>
</organism>
<dbReference type="Proteomes" id="UP001642484">
    <property type="component" value="Unassembled WGS sequence"/>
</dbReference>
<evidence type="ECO:0000313" key="2">
    <source>
        <dbReference type="EMBL" id="CAK9087094.1"/>
    </source>
</evidence>
<keyword evidence="3" id="KW-1185">Reference proteome</keyword>
<dbReference type="Gene3D" id="2.170.270.10">
    <property type="entry name" value="SET domain"/>
    <property type="match status" value="1"/>
</dbReference>
<dbReference type="SUPFAM" id="SSF82199">
    <property type="entry name" value="SET domain"/>
    <property type="match status" value="1"/>
</dbReference>
<feature type="domain" description="SET" evidence="1">
    <location>
        <begin position="16"/>
        <end position="156"/>
    </location>
</feature>
<protein>
    <recommendedName>
        <fullName evidence="1">SET domain-containing protein</fullName>
    </recommendedName>
</protein>
<proteinExistence type="predicted"/>
<dbReference type="PROSITE" id="PS50280">
    <property type="entry name" value="SET"/>
    <property type="match status" value="1"/>
</dbReference>
<dbReference type="InterPro" id="IPR046341">
    <property type="entry name" value="SET_dom_sf"/>
</dbReference>
<sequence>MVEIYRGCDRAVSSALRVQDSRIPGAGMGLFAAEELPEYVVIGQYSGEVKDYARFGEKVQRLGHNHLHPFYLKPGLLVDPTDEEGALHPASLRFASLATGVSFWNRSMAFTNEAPPGERYNLLALYAQPCADQDPAVYFCTRERVPKGSELFVCYGYDHPREYPWADPDIDLDTHQRQQICQRHPHLSPEFPPKDPLVQRPQDVVEEVVRKEPVESHFEVGTDAWRTDFSDVVLDAPVYETDSE</sequence>
<evidence type="ECO:0000259" key="1">
    <source>
        <dbReference type="PROSITE" id="PS50280"/>
    </source>
</evidence>
<dbReference type="InterPro" id="IPR001214">
    <property type="entry name" value="SET_dom"/>
</dbReference>
<comment type="caution">
    <text evidence="2">The sequence shown here is derived from an EMBL/GenBank/DDBJ whole genome shotgun (WGS) entry which is preliminary data.</text>
</comment>
<gene>
    <name evidence="2" type="ORF">CCMP2556_LOCUS42145</name>
</gene>
<reference evidence="2 3" key="1">
    <citation type="submission" date="2024-02" db="EMBL/GenBank/DDBJ databases">
        <authorList>
            <person name="Chen Y."/>
            <person name="Shah S."/>
            <person name="Dougan E. K."/>
            <person name="Thang M."/>
            <person name="Chan C."/>
        </authorList>
    </citation>
    <scope>NUCLEOTIDE SEQUENCE [LARGE SCALE GENOMIC DNA]</scope>
</reference>
<accession>A0ABP0QGK8</accession>
<name>A0ABP0QGK8_9DINO</name>
<evidence type="ECO:0000313" key="3">
    <source>
        <dbReference type="Proteomes" id="UP001642484"/>
    </source>
</evidence>
<dbReference type="EMBL" id="CAXAMN010024473">
    <property type="protein sequence ID" value="CAK9087094.1"/>
    <property type="molecule type" value="Genomic_DNA"/>
</dbReference>